<name>D3UHI3_HELM1</name>
<sequence length="274" mass="31965">MFFRYFFCSIFLLQGLFADFLLDKVQNFAGESVFQVNRNFIDRLFENREAFFRDGVLDNKKILETLKNNGLLNLKFDAPKEVSIMFSSHTSPIFLLRSVNSTLASMGYSYFEVKKAEYNEGVARIVFSFMSEYMIDPLIVIDEMNKRGYIFNNISRINMQAWEYDVNLLDSKLPNAHNVEIGDNFEIKEVSGEYWLQTPDVSGNMNIIANTTEWHPKIIFFDKNLHIIDILKKEESLNNLTFNILKEVRFILVSDNQNPIVLKNGIKVMFSSFK</sequence>
<dbReference type="eggNOG" id="ENOG503190V">
    <property type="taxonomic scope" value="Bacteria"/>
</dbReference>
<dbReference type="AlphaFoldDB" id="D3UHI3"/>
<dbReference type="HOGENOM" id="CLU_087952_0_0_7"/>
<evidence type="ECO:0000313" key="1">
    <source>
        <dbReference type="EMBL" id="CBG39955.1"/>
    </source>
</evidence>
<dbReference type="RefSeq" id="WP_013023034.1">
    <property type="nucleotide sequence ID" value="NC_013949.1"/>
</dbReference>
<gene>
    <name evidence="1" type="ordered locus">HMU06970</name>
</gene>
<keyword evidence="2" id="KW-1185">Reference proteome</keyword>
<evidence type="ECO:0000313" key="2">
    <source>
        <dbReference type="Proteomes" id="UP000001522"/>
    </source>
</evidence>
<accession>D3UHI3</accession>
<protein>
    <submittedName>
        <fullName evidence="1">Putative hypothetical periplasmic protein</fullName>
    </submittedName>
</protein>
<dbReference type="STRING" id="679897.HMU06970"/>
<reference evidence="1 2" key="1">
    <citation type="journal article" date="2010" name="BMC Genomics">
        <title>Comparative genomics and proteomics of Helicobacter mustelae, an ulcerogenic and carcinogenic gastric pathogen.</title>
        <authorList>
            <person name="O'Toole P.W."/>
            <person name="Snelling W.J."/>
            <person name="Canchaya C."/>
            <person name="Forde B.M."/>
            <person name="Hardie K.R."/>
            <person name="Josenhans C."/>
            <person name="Graham R.L.J."/>
            <person name="McMullan G."/>
            <person name="Parkhill J."/>
            <person name="Belda E."/>
            <person name="Bentley S.D."/>
        </authorList>
    </citation>
    <scope>NUCLEOTIDE SEQUENCE [LARGE SCALE GENOMIC DNA]</scope>
    <source>
        <strain evidence="2">ATCC 43772 / LMG 18044 / NCTC 12198 / 12198</strain>
    </source>
</reference>
<organism evidence="1 2">
    <name type="scientific">Helicobacter mustelae (strain ATCC 43772 / CCUG 25715 / CIP 103759 / LMG 18044 / NCTC 12198 / R85-136P)</name>
    <name type="common">Campylobacter mustelae</name>
    <dbReference type="NCBI Taxonomy" id="679897"/>
    <lineage>
        <taxon>Bacteria</taxon>
        <taxon>Pseudomonadati</taxon>
        <taxon>Campylobacterota</taxon>
        <taxon>Epsilonproteobacteria</taxon>
        <taxon>Campylobacterales</taxon>
        <taxon>Helicobacteraceae</taxon>
        <taxon>Helicobacter</taxon>
    </lineage>
</organism>
<dbReference type="Proteomes" id="UP000001522">
    <property type="component" value="Chromosome"/>
</dbReference>
<dbReference type="KEGG" id="hms:HMU06970"/>
<proteinExistence type="predicted"/>
<dbReference type="EMBL" id="FN555004">
    <property type="protein sequence ID" value="CBG39955.1"/>
    <property type="molecule type" value="Genomic_DNA"/>
</dbReference>